<dbReference type="Pfam" id="PF23598">
    <property type="entry name" value="LRR_14"/>
    <property type="match status" value="2"/>
</dbReference>
<keyword evidence="1" id="KW-0433">Leucine-rich repeat</keyword>
<dbReference type="InterPro" id="IPR002182">
    <property type="entry name" value="NB-ARC"/>
</dbReference>
<keyword evidence="4" id="KW-0611">Plant defense</keyword>
<feature type="coiled-coil region" evidence="6">
    <location>
        <begin position="39"/>
        <end position="97"/>
    </location>
</feature>
<dbReference type="InterPro" id="IPR032675">
    <property type="entry name" value="LRR_dom_sf"/>
</dbReference>
<feature type="domain" description="Disease resistance protein winged helix" evidence="9">
    <location>
        <begin position="394"/>
        <end position="458"/>
    </location>
</feature>
<feature type="domain" description="Disease resistance R13L4/SHOC-2-like LRR" evidence="10">
    <location>
        <begin position="507"/>
        <end position="604"/>
    </location>
</feature>
<evidence type="ECO:0000259" key="9">
    <source>
        <dbReference type="Pfam" id="PF23559"/>
    </source>
</evidence>
<dbReference type="SMART" id="SM00369">
    <property type="entry name" value="LRR_TYP"/>
    <property type="match status" value="6"/>
</dbReference>
<dbReference type="PANTHER" id="PTHR36766:SF40">
    <property type="entry name" value="DISEASE RESISTANCE PROTEIN RGA3"/>
    <property type="match status" value="1"/>
</dbReference>
<evidence type="ECO:0000259" key="8">
    <source>
        <dbReference type="Pfam" id="PF18052"/>
    </source>
</evidence>
<evidence type="ECO:0000256" key="1">
    <source>
        <dbReference type="ARBA" id="ARBA00022614"/>
    </source>
</evidence>
<dbReference type="Pfam" id="PF00931">
    <property type="entry name" value="NB-ARC"/>
    <property type="match status" value="1"/>
</dbReference>
<dbReference type="PRINTS" id="PR00364">
    <property type="entry name" value="DISEASERSIST"/>
</dbReference>
<keyword evidence="2" id="KW-0677">Repeat</keyword>
<feature type="domain" description="Disease resistance N-terminal" evidence="8">
    <location>
        <begin position="30"/>
        <end position="100"/>
    </location>
</feature>
<dbReference type="SUPFAM" id="SSF52058">
    <property type="entry name" value="L domain-like"/>
    <property type="match status" value="2"/>
</dbReference>
<evidence type="ECO:0000259" key="7">
    <source>
        <dbReference type="Pfam" id="PF00931"/>
    </source>
</evidence>
<organism evidence="11 12">
    <name type="scientific">Rhamnella rubrinervis</name>
    <dbReference type="NCBI Taxonomy" id="2594499"/>
    <lineage>
        <taxon>Eukaryota</taxon>
        <taxon>Viridiplantae</taxon>
        <taxon>Streptophyta</taxon>
        <taxon>Embryophyta</taxon>
        <taxon>Tracheophyta</taxon>
        <taxon>Spermatophyta</taxon>
        <taxon>Magnoliopsida</taxon>
        <taxon>eudicotyledons</taxon>
        <taxon>Gunneridae</taxon>
        <taxon>Pentapetalae</taxon>
        <taxon>rosids</taxon>
        <taxon>fabids</taxon>
        <taxon>Rosales</taxon>
        <taxon>Rhamnaceae</taxon>
        <taxon>rhamnoid group</taxon>
        <taxon>Rhamneae</taxon>
        <taxon>Rhamnella</taxon>
    </lineage>
</organism>
<dbReference type="SUPFAM" id="SSF52540">
    <property type="entry name" value="P-loop containing nucleoside triphosphate hydrolases"/>
    <property type="match status" value="1"/>
</dbReference>
<accession>A0A8K0E7I5</accession>
<protein>
    <recommendedName>
        <fullName evidence="13">Disease resistance RPP13-like protein 1</fullName>
    </recommendedName>
</protein>
<feature type="domain" description="Disease resistance R13L4/SHOC-2-like LRR" evidence="10">
    <location>
        <begin position="689"/>
        <end position="800"/>
    </location>
</feature>
<dbReference type="Pfam" id="PF18052">
    <property type="entry name" value="Rx_N"/>
    <property type="match status" value="1"/>
</dbReference>
<dbReference type="InterPro" id="IPR027417">
    <property type="entry name" value="P-loop_NTPase"/>
</dbReference>
<dbReference type="InterPro" id="IPR055414">
    <property type="entry name" value="LRR_R13L4/SHOC2-like"/>
</dbReference>
<dbReference type="Proteomes" id="UP000796880">
    <property type="component" value="Unassembled WGS sequence"/>
</dbReference>
<dbReference type="GO" id="GO:0051707">
    <property type="term" value="P:response to other organism"/>
    <property type="evidence" value="ECO:0007669"/>
    <property type="project" value="UniProtKB-ARBA"/>
</dbReference>
<evidence type="ECO:0000259" key="10">
    <source>
        <dbReference type="Pfam" id="PF23598"/>
    </source>
</evidence>
<dbReference type="InterPro" id="IPR058922">
    <property type="entry name" value="WHD_DRP"/>
</dbReference>
<keyword evidence="5" id="KW-0067">ATP-binding</keyword>
<dbReference type="PANTHER" id="PTHR36766">
    <property type="entry name" value="PLANT BROAD-SPECTRUM MILDEW RESISTANCE PROTEIN RPW8"/>
    <property type="match status" value="1"/>
</dbReference>
<evidence type="ECO:0000256" key="6">
    <source>
        <dbReference type="SAM" id="Coils"/>
    </source>
</evidence>
<evidence type="ECO:0000256" key="2">
    <source>
        <dbReference type="ARBA" id="ARBA00022737"/>
    </source>
</evidence>
<sequence length="1044" mass="120126">MALEVVGGAYLSASLQVLFADIHSIIDFFRRKKVDKELLRQLRNKLLLANGVLDDAERQQITKPDVREWLEQLKDAIQKAEDLVDDIKIEADRQMRSRVRNFFSSRFAVKDVELRIQNIIKSVGDIVEDMSRLGLTEGVQTSIPFQIQRSSLNILAKESNVYGRAAEKHTIIKFLLSDGGHKLSVMPIIVSDESKCDVFTLTKAIYEKVTNSTCTYVKETFLLQHKLKEALQGKKFLFILDDVWNVDHEIWDGLQTPFESAANGSKIIVTTRLPEVAKVLVTVDSKTLDLQLLSEADCWLLFSKHAFNNVEPSSYPHLVEIGKKIVEKCGGNPLAVKSLGCLLHSQLDSKEWENVLVNDIWELKQGEGGVLPALWLSYYHFPRHLKRCFAYCSIIPKDFYFPKERLILLWMAQGLLQPENNRMLEEVGEKYFEDLASRSFFLVGGNTFTMHDLVNDLAKYVSGESCLRLDDNCSGNLTRKTRHISLMNYKTSDIRKKLEDLSKNTGLRTLFLLKDCRHLVKLLRSMQYLRVLSFGLHGDFEGQMKLLKSVGRLKHLRYLDLSCNEGMKEIPESIGKLWNLQTLLLRFCKNLHQLPESIVNLKHLRYLDLSDTRIEKIPEIFGNLHELRTLNLSWTRIKKIPDILGNLHELRTLDLPRTRIKKIPDILGNLHELRTLNLSETRIKKIPDTLGNLHELRTLDLNSTRLEKIPDTLGNLHELCTLDLSRTRIRYLIYWLPTNITMLTNLCDLDSFRMSLKEMPLNISNLKNLQRLPEFVVGKSGGIEELGELTNLHGDLRIRSLETVEEVGVGVELKHKNHITHLELEWNDDSLMSHIIKRERVLTFENMGEWKEWSLVGGAFPILERLELRRCPKLKGAGFPDYLPSLNVIDNDYRLSNLKSLEIIECDKLFALGNKWNLGMFTSLRSLIIRDVDMNEVDSFPEKEGQLPTTLTSIELISLRGLKSLNGTALRHLTSLRELDIDNCQQLLCLPEEGLPTSIFLLNIDGCPLLEPRCQRGIGQDWDKIHHILLKKELRKKKYPKNYE</sequence>
<evidence type="ECO:0000313" key="12">
    <source>
        <dbReference type="Proteomes" id="UP000796880"/>
    </source>
</evidence>
<dbReference type="Gene3D" id="1.10.8.430">
    <property type="entry name" value="Helical domain of apoptotic protease-activating factors"/>
    <property type="match status" value="1"/>
</dbReference>
<dbReference type="InterPro" id="IPR042197">
    <property type="entry name" value="Apaf_helical"/>
</dbReference>
<dbReference type="Gene3D" id="1.20.5.4130">
    <property type="match status" value="1"/>
</dbReference>
<evidence type="ECO:0000256" key="4">
    <source>
        <dbReference type="ARBA" id="ARBA00022821"/>
    </source>
</evidence>
<keyword evidence="6" id="KW-0175">Coiled coil</keyword>
<keyword evidence="3" id="KW-0547">Nucleotide-binding</keyword>
<dbReference type="Pfam" id="PF23559">
    <property type="entry name" value="WHD_DRP"/>
    <property type="match status" value="1"/>
</dbReference>
<dbReference type="InterPro" id="IPR003591">
    <property type="entry name" value="Leu-rich_rpt_typical-subtyp"/>
</dbReference>
<dbReference type="GO" id="GO:0006952">
    <property type="term" value="P:defense response"/>
    <property type="evidence" value="ECO:0007669"/>
    <property type="project" value="UniProtKB-KW"/>
</dbReference>
<evidence type="ECO:0000256" key="3">
    <source>
        <dbReference type="ARBA" id="ARBA00022741"/>
    </source>
</evidence>
<dbReference type="GO" id="GO:0005524">
    <property type="term" value="F:ATP binding"/>
    <property type="evidence" value="ECO:0007669"/>
    <property type="project" value="UniProtKB-KW"/>
</dbReference>
<comment type="caution">
    <text evidence="11">The sequence shown here is derived from an EMBL/GenBank/DDBJ whole genome shotgun (WGS) entry which is preliminary data.</text>
</comment>
<dbReference type="InterPro" id="IPR001611">
    <property type="entry name" value="Leu-rich_rpt"/>
</dbReference>
<dbReference type="OrthoDB" id="773208at2759"/>
<dbReference type="Gene3D" id="1.10.10.10">
    <property type="entry name" value="Winged helix-like DNA-binding domain superfamily/Winged helix DNA-binding domain"/>
    <property type="match status" value="1"/>
</dbReference>
<dbReference type="Gene3D" id="3.40.50.300">
    <property type="entry name" value="P-loop containing nucleotide triphosphate hydrolases"/>
    <property type="match status" value="1"/>
</dbReference>
<evidence type="ECO:0000313" key="11">
    <source>
        <dbReference type="EMBL" id="KAF3441378.1"/>
    </source>
</evidence>
<gene>
    <name evidence="11" type="ORF">FNV43_RR15292</name>
</gene>
<evidence type="ECO:0008006" key="13">
    <source>
        <dbReference type="Google" id="ProtNLM"/>
    </source>
</evidence>
<dbReference type="GO" id="GO:0043531">
    <property type="term" value="F:ADP binding"/>
    <property type="evidence" value="ECO:0007669"/>
    <property type="project" value="InterPro"/>
</dbReference>
<name>A0A8K0E7I5_9ROSA</name>
<feature type="domain" description="NB-ARC" evidence="7">
    <location>
        <begin position="188"/>
        <end position="309"/>
    </location>
</feature>
<dbReference type="InterPro" id="IPR036388">
    <property type="entry name" value="WH-like_DNA-bd_sf"/>
</dbReference>
<proteinExistence type="predicted"/>
<dbReference type="InterPro" id="IPR041118">
    <property type="entry name" value="Rx_N"/>
</dbReference>
<keyword evidence="12" id="KW-1185">Reference proteome</keyword>
<dbReference type="AlphaFoldDB" id="A0A8K0E7I5"/>
<dbReference type="EMBL" id="VOIH02000007">
    <property type="protein sequence ID" value="KAF3441378.1"/>
    <property type="molecule type" value="Genomic_DNA"/>
</dbReference>
<evidence type="ECO:0000256" key="5">
    <source>
        <dbReference type="ARBA" id="ARBA00022840"/>
    </source>
</evidence>
<dbReference type="PROSITE" id="PS51450">
    <property type="entry name" value="LRR"/>
    <property type="match status" value="3"/>
</dbReference>
<dbReference type="Gene3D" id="3.80.10.10">
    <property type="entry name" value="Ribonuclease Inhibitor"/>
    <property type="match status" value="3"/>
</dbReference>
<reference evidence="11" key="1">
    <citation type="submission" date="2020-03" db="EMBL/GenBank/DDBJ databases">
        <title>A high-quality chromosome-level genome assembly of a woody plant with both climbing and erect habits, Rhamnella rubrinervis.</title>
        <authorList>
            <person name="Lu Z."/>
            <person name="Yang Y."/>
            <person name="Zhu X."/>
            <person name="Sun Y."/>
        </authorList>
    </citation>
    <scope>NUCLEOTIDE SEQUENCE</scope>
    <source>
        <strain evidence="11">BYM</strain>
        <tissue evidence="11">Leaf</tissue>
    </source>
</reference>